<dbReference type="PROSITE" id="PS50011">
    <property type="entry name" value="PROTEIN_KINASE_DOM"/>
    <property type="match status" value="1"/>
</dbReference>
<accession>A0ABT9U1P2</accession>
<sequence length="230" mass="26254">MDKQRLESYIDQMKRTLLAELKLESVDPGNPIHVKAMPKEWKLLGAGNYASVFYHPDDADIAVKVYAPGREGWESEREVYRRIGDHPAYSTCYHAGEHNGHYYLILRRLQGKTLYNCVLEGVTIPKSVIDDIDQALDYARSQGLFPHDVHGKNVMVANGKGIVVDISDFLKEEPCAMWDDLKKAYNRIYMPFLSKHTVAIPEWVMNSVRKGYRWVKHSPLGGRSSQGMSK</sequence>
<evidence type="ECO:0000313" key="3">
    <source>
        <dbReference type="Proteomes" id="UP001229346"/>
    </source>
</evidence>
<comment type="caution">
    <text evidence="2">The sequence shown here is derived from an EMBL/GenBank/DDBJ whole genome shotgun (WGS) entry which is preliminary data.</text>
</comment>
<keyword evidence="3" id="KW-1185">Reference proteome</keyword>
<gene>
    <name evidence="2" type="ORF">J2T15_002996</name>
</gene>
<dbReference type="RefSeq" id="WP_307204757.1">
    <property type="nucleotide sequence ID" value="NZ_JAUSST010000005.1"/>
</dbReference>
<dbReference type="PANTHER" id="PTHR37171:SF1">
    <property type="entry name" value="SERINE_THREONINE-PROTEIN KINASE YRZF-RELATED"/>
    <property type="match status" value="1"/>
</dbReference>
<evidence type="ECO:0000313" key="2">
    <source>
        <dbReference type="EMBL" id="MDQ0113555.1"/>
    </source>
</evidence>
<name>A0ABT9U1P2_PAEHA</name>
<dbReference type="InterPro" id="IPR011009">
    <property type="entry name" value="Kinase-like_dom_sf"/>
</dbReference>
<dbReference type="SUPFAM" id="SSF56112">
    <property type="entry name" value="Protein kinase-like (PK-like)"/>
    <property type="match status" value="1"/>
</dbReference>
<dbReference type="Gene3D" id="1.10.510.10">
    <property type="entry name" value="Transferase(Phosphotransferase) domain 1"/>
    <property type="match status" value="1"/>
</dbReference>
<evidence type="ECO:0000259" key="1">
    <source>
        <dbReference type="PROSITE" id="PS50011"/>
    </source>
</evidence>
<dbReference type="InterPro" id="IPR000719">
    <property type="entry name" value="Prot_kinase_dom"/>
</dbReference>
<reference evidence="2 3" key="1">
    <citation type="submission" date="2023-07" db="EMBL/GenBank/DDBJ databases">
        <title>Sorghum-associated microbial communities from plants grown in Nebraska, USA.</title>
        <authorList>
            <person name="Schachtman D."/>
        </authorList>
    </citation>
    <scope>NUCLEOTIDE SEQUENCE [LARGE SCALE GENOMIC DNA]</scope>
    <source>
        <strain evidence="2 3">CC482</strain>
    </source>
</reference>
<proteinExistence type="predicted"/>
<protein>
    <recommendedName>
        <fullName evidence="1">Protein kinase domain-containing protein</fullName>
    </recommendedName>
</protein>
<dbReference type="Proteomes" id="UP001229346">
    <property type="component" value="Unassembled WGS sequence"/>
</dbReference>
<organism evidence="2 3">
    <name type="scientific">Paenibacillus harenae</name>
    <dbReference type="NCBI Taxonomy" id="306543"/>
    <lineage>
        <taxon>Bacteria</taxon>
        <taxon>Bacillati</taxon>
        <taxon>Bacillota</taxon>
        <taxon>Bacilli</taxon>
        <taxon>Bacillales</taxon>
        <taxon>Paenibacillaceae</taxon>
        <taxon>Paenibacillus</taxon>
    </lineage>
</organism>
<dbReference type="EMBL" id="JAUSSU010000005">
    <property type="protein sequence ID" value="MDQ0113555.1"/>
    <property type="molecule type" value="Genomic_DNA"/>
</dbReference>
<feature type="domain" description="Protein kinase" evidence="1">
    <location>
        <begin position="38"/>
        <end position="230"/>
    </location>
</feature>
<dbReference type="InterPro" id="IPR052396">
    <property type="entry name" value="Meiotic_Drive_Suppr_Kinase"/>
</dbReference>
<dbReference type="PANTHER" id="PTHR37171">
    <property type="entry name" value="SERINE/THREONINE-PROTEIN KINASE YRZF-RELATED"/>
    <property type="match status" value="1"/>
</dbReference>